<dbReference type="PIRSF" id="PIRSF000189">
    <property type="entry name" value="D-aa_oxidase"/>
    <property type="match status" value="1"/>
</dbReference>
<keyword evidence="11" id="KW-1185">Reference proteome</keyword>
<evidence type="ECO:0000256" key="2">
    <source>
        <dbReference type="ARBA" id="ARBA00004253"/>
    </source>
</evidence>
<dbReference type="PANTHER" id="PTHR11530:SF11">
    <property type="entry name" value="D-ASPARTATE OXIDASE"/>
    <property type="match status" value="1"/>
</dbReference>
<evidence type="ECO:0000256" key="4">
    <source>
        <dbReference type="ARBA" id="ARBA00022630"/>
    </source>
</evidence>
<dbReference type="AlphaFoldDB" id="A0AAV3ZKV9"/>
<dbReference type="EMBL" id="BLXT01002484">
    <property type="protein sequence ID" value="GFN95184.1"/>
    <property type="molecule type" value="Genomic_DNA"/>
</dbReference>
<evidence type="ECO:0000256" key="1">
    <source>
        <dbReference type="ARBA" id="ARBA00001974"/>
    </source>
</evidence>
<dbReference type="InterPro" id="IPR006076">
    <property type="entry name" value="FAD-dep_OxRdtase"/>
</dbReference>
<dbReference type="Proteomes" id="UP000735302">
    <property type="component" value="Unassembled WGS sequence"/>
</dbReference>
<dbReference type="InterPro" id="IPR006181">
    <property type="entry name" value="D-amino_acid_oxidase_CS"/>
</dbReference>
<evidence type="ECO:0000256" key="6">
    <source>
        <dbReference type="ARBA" id="ARBA00023002"/>
    </source>
</evidence>
<comment type="cofactor">
    <cofactor evidence="1 7">
        <name>FAD</name>
        <dbReference type="ChEBI" id="CHEBI:57692"/>
    </cofactor>
</comment>
<protein>
    <submittedName>
        <fullName evidence="10">D-aspartate oxidase</fullName>
    </submittedName>
</protein>
<dbReference type="SUPFAM" id="SSF51971">
    <property type="entry name" value="Nucleotide-binding domain"/>
    <property type="match status" value="1"/>
</dbReference>
<sequence>MAPRVIVLGAGITGLSSADCVQRACPQAHVQLVSEDFSPKTTGDGSAGFWEPYLMTDSAAQMVKRVSAVTFKHLTSLAYSPLAGVVKTQMLSGYHLCAGVPKEVPSYADTFENYRDLSKKEMERFPDAEWGTFSTTVSVDVTPYMAWLMRSFKAQGGIVRRQKVTTIEEIASECDILINCSATSSRYLFNDDGVFPVRGQVWKVRAPWLKHFYVWDNHGKGHTYILPGVDYVTVGGTAQVGDWNRQPDSQDAARIWENAVEFLPALRQATPLKSWAGLRPSRESPRLECQPMKVLGRTIKVIHNYGHGGSGVTMHWGCALEVARMVLEALGTEENEAKQIVSRL</sequence>
<evidence type="ECO:0000256" key="7">
    <source>
        <dbReference type="PIRSR" id="PIRSR000189-1"/>
    </source>
</evidence>
<gene>
    <name evidence="10" type="ORF">PoB_002169000</name>
</gene>
<evidence type="ECO:0000313" key="11">
    <source>
        <dbReference type="Proteomes" id="UP000735302"/>
    </source>
</evidence>
<evidence type="ECO:0000256" key="5">
    <source>
        <dbReference type="ARBA" id="ARBA00022827"/>
    </source>
</evidence>
<dbReference type="Gene3D" id="3.40.50.720">
    <property type="entry name" value="NAD(P)-binding Rossmann-like Domain"/>
    <property type="match status" value="1"/>
</dbReference>
<comment type="caution">
    <text evidence="10">The sequence shown here is derived from an EMBL/GenBank/DDBJ whole genome shotgun (WGS) entry which is preliminary data.</text>
</comment>
<dbReference type="PANTHER" id="PTHR11530">
    <property type="entry name" value="D-AMINO ACID OXIDASE"/>
    <property type="match status" value="1"/>
</dbReference>
<feature type="domain" description="FAD dependent oxidoreductase" evidence="9">
    <location>
        <begin position="4"/>
        <end position="324"/>
    </location>
</feature>
<dbReference type="GO" id="GO:0071949">
    <property type="term" value="F:FAD binding"/>
    <property type="evidence" value="ECO:0007669"/>
    <property type="project" value="InterPro"/>
</dbReference>
<feature type="binding site" evidence="7">
    <location>
        <position position="224"/>
    </location>
    <ligand>
        <name>D-dopa</name>
        <dbReference type="ChEBI" id="CHEBI:149689"/>
    </ligand>
</feature>
<keyword evidence="8" id="KW-0732">Signal</keyword>
<comment type="subcellular location">
    <subcellularLocation>
        <location evidence="2">Peroxisome matrix</location>
    </subcellularLocation>
</comment>
<dbReference type="InterPro" id="IPR023209">
    <property type="entry name" value="DAO"/>
</dbReference>
<reference evidence="10 11" key="1">
    <citation type="journal article" date="2021" name="Elife">
        <title>Chloroplast acquisition without the gene transfer in kleptoplastic sea slugs, Plakobranchus ocellatus.</title>
        <authorList>
            <person name="Maeda T."/>
            <person name="Takahashi S."/>
            <person name="Yoshida T."/>
            <person name="Shimamura S."/>
            <person name="Takaki Y."/>
            <person name="Nagai Y."/>
            <person name="Toyoda A."/>
            <person name="Suzuki Y."/>
            <person name="Arimoto A."/>
            <person name="Ishii H."/>
            <person name="Satoh N."/>
            <person name="Nishiyama T."/>
            <person name="Hasebe M."/>
            <person name="Maruyama T."/>
            <person name="Minagawa J."/>
            <person name="Obokata J."/>
            <person name="Shigenobu S."/>
        </authorList>
    </citation>
    <scope>NUCLEOTIDE SEQUENCE [LARGE SCALE GENOMIC DNA]</scope>
</reference>
<evidence type="ECO:0000256" key="3">
    <source>
        <dbReference type="ARBA" id="ARBA00006730"/>
    </source>
</evidence>
<accession>A0AAV3ZKV9</accession>
<dbReference type="SUPFAM" id="SSF54373">
    <property type="entry name" value="FAD-linked reductases, C-terminal domain"/>
    <property type="match status" value="1"/>
</dbReference>
<organism evidence="10 11">
    <name type="scientific">Plakobranchus ocellatus</name>
    <dbReference type="NCBI Taxonomy" id="259542"/>
    <lineage>
        <taxon>Eukaryota</taxon>
        <taxon>Metazoa</taxon>
        <taxon>Spiralia</taxon>
        <taxon>Lophotrochozoa</taxon>
        <taxon>Mollusca</taxon>
        <taxon>Gastropoda</taxon>
        <taxon>Heterobranchia</taxon>
        <taxon>Euthyneura</taxon>
        <taxon>Panpulmonata</taxon>
        <taxon>Sacoglossa</taxon>
        <taxon>Placobranchoidea</taxon>
        <taxon>Plakobranchidae</taxon>
        <taxon>Plakobranchus</taxon>
    </lineage>
</organism>
<feature type="binding site" evidence="7">
    <location>
        <position position="279"/>
    </location>
    <ligand>
        <name>D-dopa</name>
        <dbReference type="ChEBI" id="CHEBI:149689"/>
    </ligand>
</feature>
<dbReference type="Gene3D" id="3.30.9.10">
    <property type="entry name" value="D-Amino Acid Oxidase, subunit A, domain 2"/>
    <property type="match status" value="1"/>
</dbReference>
<feature type="signal peptide" evidence="8">
    <location>
        <begin position="1"/>
        <end position="18"/>
    </location>
</feature>
<dbReference type="GO" id="GO:0005782">
    <property type="term" value="C:peroxisomal matrix"/>
    <property type="evidence" value="ECO:0007669"/>
    <property type="project" value="UniProtKB-SubCell"/>
</dbReference>
<evidence type="ECO:0000256" key="8">
    <source>
        <dbReference type="SAM" id="SignalP"/>
    </source>
</evidence>
<feature type="binding site" evidence="7">
    <location>
        <begin position="308"/>
        <end position="313"/>
    </location>
    <ligand>
        <name>FAD</name>
        <dbReference type="ChEBI" id="CHEBI:57692"/>
    </ligand>
</feature>
<dbReference type="Pfam" id="PF01266">
    <property type="entry name" value="DAO"/>
    <property type="match status" value="1"/>
</dbReference>
<feature type="binding site" evidence="7">
    <location>
        <position position="164"/>
    </location>
    <ligand>
        <name>FAD</name>
        <dbReference type="ChEBI" id="CHEBI:57692"/>
    </ligand>
</feature>
<dbReference type="PROSITE" id="PS00677">
    <property type="entry name" value="DAO"/>
    <property type="match status" value="1"/>
</dbReference>
<name>A0AAV3ZKV9_9GAST</name>
<feature type="chain" id="PRO_5043696904" evidence="8">
    <location>
        <begin position="19"/>
        <end position="344"/>
    </location>
</feature>
<proteinExistence type="inferred from homology"/>
<dbReference type="GO" id="GO:0003884">
    <property type="term" value="F:D-amino-acid oxidase activity"/>
    <property type="evidence" value="ECO:0007669"/>
    <property type="project" value="InterPro"/>
</dbReference>
<keyword evidence="6" id="KW-0560">Oxidoreductase</keyword>
<evidence type="ECO:0000259" key="9">
    <source>
        <dbReference type="Pfam" id="PF01266"/>
    </source>
</evidence>
<comment type="similarity">
    <text evidence="3">Belongs to the DAMOX/DASOX family.</text>
</comment>
<feature type="binding site" evidence="7">
    <location>
        <position position="309"/>
    </location>
    <ligand>
        <name>D-dopa</name>
        <dbReference type="ChEBI" id="CHEBI:149689"/>
    </ligand>
</feature>
<keyword evidence="5 7" id="KW-0274">FAD</keyword>
<keyword evidence="4" id="KW-0285">Flavoprotein</keyword>
<evidence type="ECO:0000313" key="10">
    <source>
        <dbReference type="EMBL" id="GFN95184.1"/>
    </source>
</evidence>
<dbReference type="GO" id="GO:0019478">
    <property type="term" value="P:D-amino acid catabolic process"/>
    <property type="evidence" value="ECO:0007669"/>
    <property type="project" value="TreeGrafter"/>
</dbReference>